<name>A0A9Q3HAH3_9BASI</name>
<dbReference type="Proteomes" id="UP000765509">
    <property type="component" value="Unassembled WGS sequence"/>
</dbReference>
<proteinExistence type="predicted"/>
<protein>
    <submittedName>
        <fullName evidence="1">Uncharacterized protein</fullName>
    </submittedName>
</protein>
<comment type="caution">
    <text evidence="1">The sequence shown here is derived from an EMBL/GenBank/DDBJ whole genome shotgun (WGS) entry which is preliminary data.</text>
</comment>
<evidence type="ECO:0000313" key="2">
    <source>
        <dbReference type="Proteomes" id="UP000765509"/>
    </source>
</evidence>
<dbReference type="OrthoDB" id="5535068at2759"/>
<dbReference type="AlphaFoldDB" id="A0A9Q3HAH3"/>
<keyword evidence="2" id="KW-1185">Reference proteome</keyword>
<organism evidence="1 2">
    <name type="scientific">Austropuccinia psidii MF-1</name>
    <dbReference type="NCBI Taxonomy" id="1389203"/>
    <lineage>
        <taxon>Eukaryota</taxon>
        <taxon>Fungi</taxon>
        <taxon>Dikarya</taxon>
        <taxon>Basidiomycota</taxon>
        <taxon>Pucciniomycotina</taxon>
        <taxon>Pucciniomycetes</taxon>
        <taxon>Pucciniales</taxon>
        <taxon>Sphaerophragmiaceae</taxon>
        <taxon>Austropuccinia</taxon>
    </lineage>
</organism>
<accession>A0A9Q3HAH3</accession>
<dbReference type="EMBL" id="AVOT02012863">
    <property type="protein sequence ID" value="MBW0494995.1"/>
    <property type="molecule type" value="Genomic_DNA"/>
</dbReference>
<gene>
    <name evidence="1" type="ORF">O181_034710</name>
</gene>
<evidence type="ECO:0000313" key="1">
    <source>
        <dbReference type="EMBL" id="MBW0494995.1"/>
    </source>
</evidence>
<sequence>MRVLKMILRGIGGHSTAIVGLSGNTVLVLTSGDERRIHFCVASGVIHTVIGRPFLADNGIRFEHSQQQGQLLTYKEYDGRRLCIPICTPESKG</sequence>
<reference evidence="1" key="1">
    <citation type="submission" date="2021-03" db="EMBL/GenBank/DDBJ databases">
        <title>Draft genome sequence of rust myrtle Austropuccinia psidii MF-1, a brazilian biotype.</title>
        <authorList>
            <person name="Quecine M.C."/>
            <person name="Pachon D.M.R."/>
            <person name="Bonatelli M.L."/>
            <person name="Correr F.H."/>
            <person name="Franceschini L.M."/>
            <person name="Leite T.F."/>
            <person name="Margarido G.R.A."/>
            <person name="Almeida C.A."/>
            <person name="Ferrarezi J.A."/>
            <person name="Labate C.A."/>
        </authorList>
    </citation>
    <scope>NUCLEOTIDE SEQUENCE</scope>
    <source>
        <strain evidence="1">MF-1</strain>
    </source>
</reference>